<evidence type="ECO:0000256" key="9">
    <source>
        <dbReference type="ARBA" id="ARBA00022729"/>
    </source>
</evidence>
<evidence type="ECO:0000256" key="14">
    <source>
        <dbReference type="ARBA" id="ARBA00023288"/>
    </source>
</evidence>
<evidence type="ECO:0000256" key="13">
    <source>
        <dbReference type="ARBA" id="ARBA00023139"/>
    </source>
</evidence>
<keyword evidence="5" id="KW-0997">Cell inner membrane</keyword>
<dbReference type="AlphaFoldDB" id="A0A7S8IYL7"/>
<evidence type="ECO:0000256" key="18">
    <source>
        <dbReference type="PIRNR" id="PIRNR006268"/>
    </source>
</evidence>
<dbReference type="PIRSF" id="PIRSF006268">
    <property type="entry name" value="ApbE"/>
    <property type="match status" value="1"/>
</dbReference>
<evidence type="ECO:0000256" key="12">
    <source>
        <dbReference type="ARBA" id="ARBA00023136"/>
    </source>
</evidence>
<keyword evidence="11 18" id="KW-0460">Magnesium</keyword>
<protein>
    <recommendedName>
        <fullName evidence="3 18">FAD:protein FMN transferase</fullName>
        <ecNumber evidence="2 18">2.7.1.180</ecNumber>
    </recommendedName>
    <alternativeName>
        <fullName evidence="15 18">Flavin transferase</fullName>
    </alternativeName>
</protein>
<keyword evidence="10 18" id="KW-0274">FAD</keyword>
<dbReference type="InterPro" id="IPR003374">
    <property type="entry name" value="ApbE-like_sf"/>
</dbReference>
<evidence type="ECO:0000256" key="5">
    <source>
        <dbReference type="ARBA" id="ARBA00022519"/>
    </source>
</evidence>
<dbReference type="PANTHER" id="PTHR30040">
    <property type="entry name" value="THIAMINE BIOSYNTHESIS LIPOPROTEIN APBE"/>
    <property type="match status" value="1"/>
</dbReference>
<feature type="binding site" evidence="19">
    <location>
        <position position="303"/>
    </location>
    <ligand>
        <name>Mg(2+)</name>
        <dbReference type="ChEBI" id="CHEBI:18420"/>
    </ligand>
</feature>
<evidence type="ECO:0000256" key="17">
    <source>
        <dbReference type="ARBA" id="ARBA00060485"/>
    </source>
</evidence>
<evidence type="ECO:0000256" key="2">
    <source>
        <dbReference type="ARBA" id="ARBA00011955"/>
    </source>
</evidence>
<organism evidence="20 21">
    <name type="scientific">Candidatus Nitrospira kreftii</name>
    <dbReference type="NCBI Taxonomy" id="2652173"/>
    <lineage>
        <taxon>Bacteria</taxon>
        <taxon>Pseudomonadati</taxon>
        <taxon>Nitrospirota</taxon>
        <taxon>Nitrospiria</taxon>
        <taxon>Nitrospirales</taxon>
        <taxon>Nitrospiraceae</taxon>
        <taxon>Nitrospira</taxon>
    </lineage>
</organism>
<comment type="cofactor">
    <cofactor evidence="19">
        <name>Mg(2+)</name>
        <dbReference type="ChEBI" id="CHEBI:18420"/>
    </cofactor>
    <cofactor evidence="19">
        <name>Mn(2+)</name>
        <dbReference type="ChEBI" id="CHEBI:29035"/>
    </cofactor>
    <text evidence="19">Magnesium. Can also use manganese.</text>
</comment>
<keyword evidence="6 18" id="KW-0285">Flavoprotein</keyword>
<keyword evidence="12" id="KW-0472">Membrane</keyword>
<keyword evidence="9" id="KW-0732">Signal</keyword>
<evidence type="ECO:0000256" key="19">
    <source>
        <dbReference type="PIRSR" id="PIRSR006268-2"/>
    </source>
</evidence>
<sequence>MHPAIPRPRALIVLIVLLAAGAGFSLLRPEASVAELHMSGRTMGTTYSVKYRPAKAVPSLKAMQSEVDALLAEINHTMSTYDQESELSRFNRLRTTDWVPASASLLAVIKAALEIGAQSEGAFDITVGPLVNLWGFGPEFHPDRVPLERDIATARTRNGLDKVLLREIPPAIRKHRPDVFLDLSGIAKGYGVDRVAELMTAHGIEHYMVEIGGEIRVRGLKSHETPWRIAIEKPLPGERSVHTLLTLSDIALATSGNYRNFFEIAGRRYSHTIDPTTGWPVDNHVVSVTVLAETCMRADAWATAFQVLGPERGMAIAERLNLPVLFVIERDGQFEEQVCCAFQRYQKQGELS</sequence>
<keyword evidence="14" id="KW-0449">Lipoprotein</keyword>
<dbReference type="Gene3D" id="3.10.520.10">
    <property type="entry name" value="ApbE-like domains"/>
    <property type="match status" value="1"/>
</dbReference>
<evidence type="ECO:0000256" key="4">
    <source>
        <dbReference type="ARBA" id="ARBA00022475"/>
    </source>
</evidence>
<dbReference type="GO" id="GO:0046872">
    <property type="term" value="F:metal ion binding"/>
    <property type="evidence" value="ECO:0007669"/>
    <property type="project" value="UniProtKB-UniRule"/>
</dbReference>
<comment type="catalytic activity">
    <reaction evidence="16 18">
        <text>L-threonyl-[protein] + FAD = FMN-L-threonyl-[protein] + AMP + H(+)</text>
        <dbReference type="Rhea" id="RHEA:36847"/>
        <dbReference type="Rhea" id="RHEA-COMP:11060"/>
        <dbReference type="Rhea" id="RHEA-COMP:11061"/>
        <dbReference type="ChEBI" id="CHEBI:15378"/>
        <dbReference type="ChEBI" id="CHEBI:30013"/>
        <dbReference type="ChEBI" id="CHEBI:57692"/>
        <dbReference type="ChEBI" id="CHEBI:74257"/>
        <dbReference type="ChEBI" id="CHEBI:456215"/>
        <dbReference type="EC" id="2.7.1.180"/>
    </reaction>
</comment>
<comment type="similarity">
    <text evidence="1 18">Belongs to the ApbE family.</text>
</comment>
<keyword evidence="4" id="KW-1003">Cell membrane</keyword>
<dbReference type="PANTHER" id="PTHR30040:SF2">
    <property type="entry name" value="FAD:PROTEIN FMN TRANSFERASE"/>
    <property type="match status" value="1"/>
</dbReference>
<dbReference type="EC" id="2.7.1.180" evidence="2 18"/>
<evidence type="ECO:0000256" key="1">
    <source>
        <dbReference type="ARBA" id="ARBA00008282"/>
    </source>
</evidence>
<accession>A0A7S8IYL7</accession>
<dbReference type="Proteomes" id="UP000593737">
    <property type="component" value="Chromosome"/>
</dbReference>
<feature type="binding site" evidence="19">
    <location>
        <position position="299"/>
    </location>
    <ligand>
        <name>Mg(2+)</name>
        <dbReference type="ChEBI" id="CHEBI:18420"/>
    </ligand>
</feature>
<gene>
    <name evidence="20" type="ORF">Nkreftii_001961</name>
</gene>
<evidence type="ECO:0000256" key="15">
    <source>
        <dbReference type="ARBA" id="ARBA00031306"/>
    </source>
</evidence>
<name>A0A7S8IYL7_9BACT</name>
<dbReference type="KEGG" id="nkf:Nkreftii_001961"/>
<keyword evidence="7 18" id="KW-0808">Transferase</keyword>
<proteinExistence type="inferred from homology"/>
<dbReference type="InterPro" id="IPR024932">
    <property type="entry name" value="ApbE"/>
</dbReference>
<keyword evidence="13" id="KW-0564">Palmitate</keyword>
<dbReference type="GO" id="GO:0016740">
    <property type="term" value="F:transferase activity"/>
    <property type="evidence" value="ECO:0007669"/>
    <property type="project" value="UniProtKB-UniRule"/>
</dbReference>
<evidence type="ECO:0000256" key="3">
    <source>
        <dbReference type="ARBA" id="ARBA00016337"/>
    </source>
</evidence>
<evidence type="ECO:0000313" key="20">
    <source>
        <dbReference type="EMBL" id="QPD04187.1"/>
    </source>
</evidence>
<evidence type="ECO:0000256" key="6">
    <source>
        <dbReference type="ARBA" id="ARBA00022630"/>
    </source>
</evidence>
<evidence type="ECO:0000256" key="11">
    <source>
        <dbReference type="ARBA" id="ARBA00022842"/>
    </source>
</evidence>
<dbReference type="SUPFAM" id="SSF143631">
    <property type="entry name" value="ApbE-like"/>
    <property type="match status" value="1"/>
</dbReference>
<evidence type="ECO:0000256" key="16">
    <source>
        <dbReference type="ARBA" id="ARBA00048540"/>
    </source>
</evidence>
<evidence type="ECO:0000256" key="7">
    <source>
        <dbReference type="ARBA" id="ARBA00022679"/>
    </source>
</evidence>
<evidence type="ECO:0000256" key="8">
    <source>
        <dbReference type="ARBA" id="ARBA00022723"/>
    </source>
</evidence>
<reference evidence="20 21" key="1">
    <citation type="journal article" date="2020" name="ISME J.">
        <title>Enrichment and physiological characterization of a novel comammox Nitrospira indicates ammonium inhibition of complete nitrification.</title>
        <authorList>
            <person name="Sakoula D."/>
            <person name="Koch H."/>
            <person name="Frank J."/>
            <person name="Jetten M.S.M."/>
            <person name="van Kessel M.A.H.J."/>
            <person name="Lucker S."/>
        </authorList>
    </citation>
    <scope>NUCLEOTIDE SEQUENCE [LARGE SCALE GENOMIC DNA]</scope>
    <source>
        <strain evidence="20">Comreactor17</strain>
    </source>
</reference>
<dbReference type="GO" id="GO:0005886">
    <property type="term" value="C:plasma membrane"/>
    <property type="evidence" value="ECO:0007669"/>
    <property type="project" value="UniProtKB-SubCell"/>
</dbReference>
<evidence type="ECO:0000313" key="21">
    <source>
        <dbReference type="Proteomes" id="UP000593737"/>
    </source>
</evidence>
<keyword evidence="8 18" id="KW-0479">Metal-binding</keyword>
<dbReference type="Pfam" id="PF02424">
    <property type="entry name" value="ApbE"/>
    <property type="match status" value="1"/>
</dbReference>
<comment type="subcellular location">
    <subcellularLocation>
        <location evidence="17">Cell inner membrane</location>
        <topology evidence="17">Lipid-anchor</topology>
        <orientation evidence="17">Periplasmic side</orientation>
    </subcellularLocation>
</comment>
<evidence type="ECO:0000256" key="10">
    <source>
        <dbReference type="ARBA" id="ARBA00022827"/>
    </source>
</evidence>
<dbReference type="EMBL" id="CP047423">
    <property type="protein sequence ID" value="QPD04187.1"/>
    <property type="molecule type" value="Genomic_DNA"/>
</dbReference>
<feature type="binding site" evidence="19">
    <location>
        <position position="185"/>
    </location>
    <ligand>
        <name>Mg(2+)</name>
        <dbReference type="ChEBI" id="CHEBI:18420"/>
    </ligand>
</feature>
<dbReference type="FunFam" id="3.10.520.10:FF:000001">
    <property type="entry name" value="FAD:protein FMN transferase"/>
    <property type="match status" value="1"/>
</dbReference>